<accession>A0A429Z5U4</accession>
<comment type="caution">
    <text evidence="2">The sequence shown here is derived from an EMBL/GenBank/DDBJ whole genome shotgun (WGS) entry which is preliminary data.</text>
</comment>
<proteinExistence type="inferred from homology"/>
<name>A0A429Z5U4_9ENTE</name>
<evidence type="ECO:0000313" key="2">
    <source>
        <dbReference type="EMBL" id="RST89066.1"/>
    </source>
</evidence>
<dbReference type="EMBL" id="PXZH01000003">
    <property type="protein sequence ID" value="RST89066.1"/>
    <property type="molecule type" value="Genomic_DNA"/>
</dbReference>
<dbReference type="PANTHER" id="PTHR18964:SF170">
    <property type="entry name" value="SUGAR KINASE"/>
    <property type="match status" value="1"/>
</dbReference>
<dbReference type="Gene3D" id="3.30.420.40">
    <property type="match status" value="2"/>
</dbReference>
<sequence>MSLLVIDIGGSSVKSAIFQPELQDFKKFTSPSTLEEMKANMHQLISYYQDKYQLTGISFSVPGIPDQESGYVKGASSLHYIHEFNFKEYFKTKYQLPIFFENDANCACKAEVFMGSAKGVDSALFVVIGTGIGGAIFLDGEIQPGFHNFGGEFGMMLIDGRHEWSELGSAVHMARKFSQLKQKEYTGEQVIQLGEQGEDLEAVKACESLYHYLALGLYNLQYVIDPACIILSGGITQHPQLLANIERKLAEIMNYGQRCPVKPKLVKAQFGNDANLIGAGLVATQGLKK</sequence>
<gene>
    <name evidence="2" type="ORF">C7P63_07180</name>
</gene>
<dbReference type="Proteomes" id="UP000277864">
    <property type="component" value="Unassembled WGS sequence"/>
</dbReference>
<dbReference type="SUPFAM" id="SSF53067">
    <property type="entry name" value="Actin-like ATPase domain"/>
    <property type="match status" value="1"/>
</dbReference>
<evidence type="ECO:0000256" key="1">
    <source>
        <dbReference type="ARBA" id="ARBA00006479"/>
    </source>
</evidence>
<dbReference type="OrthoDB" id="9795247at2"/>
<keyword evidence="3" id="KW-1185">Reference proteome</keyword>
<organism evidence="2 3">
    <name type="scientific">Vagococcus humatus</name>
    <dbReference type="NCBI Taxonomy" id="1889241"/>
    <lineage>
        <taxon>Bacteria</taxon>
        <taxon>Bacillati</taxon>
        <taxon>Bacillota</taxon>
        <taxon>Bacilli</taxon>
        <taxon>Lactobacillales</taxon>
        <taxon>Enterococcaceae</taxon>
        <taxon>Vagococcus</taxon>
    </lineage>
</organism>
<reference evidence="2 3" key="1">
    <citation type="submission" date="2018-03" db="EMBL/GenBank/DDBJ databases">
        <authorList>
            <person name="Gulvik C.A."/>
        </authorList>
    </citation>
    <scope>NUCLEOTIDE SEQUENCE [LARGE SCALE GENOMIC DNA]</scope>
    <source>
        <strain evidence="2 3">JCM 31581</strain>
    </source>
</reference>
<dbReference type="AlphaFoldDB" id="A0A429Z5U4"/>
<dbReference type="Pfam" id="PF00480">
    <property type="entry name" value="ROK"/>
    <property type="match status" value="1"/>
</dbReference>
<protein>
    <submittedName>
        <fullName evidence="2">ROK family protein</fullName>
    </submittedName>
</protein>
<comment type="similarity">
    <text evidence="1">Belongs to the ROK (NagC/XylR) family.</text>
</comment>
<dbReference type="RefSeq" id="WP_125943493.1">
    <property type="nucleotide sequence ID" value="NZ_PXZH01000003.1"/>
</dbReference>
<dbReference type="PANTHER" id="PTHR18964">
    <property type="entry name" value="ROK (REPRESSOR, ORF, KINASE) FAMILY"/>
    <property type="match status" value="1"/>
</dbReference>
<dbReference type="InterPro" id="IPR000600">
    <property type="entry name" value="ROK"/>
</dbReference>
<dbReference type="InterPro" id="IPR043129">
    <property type="entry name" value="ATPase_NBD"/>
</dbReference>
<evidence type="ECO:0000313" key="3">
    <source>
        <dbReference type="Proteomes" id="UP000277864"/>
    </source>
</evidence>
<dbReference type="CDD" id="cd24152">
    <property type="entry name" value="ASKHA_NBD_ROK-like"/>
    <property type="match status" value="1"/>
</dbReference>